<gene>
    <name evidence="2" type="ORF">HPB51_016142</name>
</gene>
<evidence type="ECO:0000256" key="1">
    <source>
        <dbReference type="SAM" id="MobiDB-lite"/>
    </source>
</evidence>
<evidence type="ECO:0000313" key="3">
    <source>
        <dbReference type="Proteomes" id="UP000821866"/>
    </source>
</evidence>
<name>A0A9J6DAQ6_RHIMP</name>
<sequence>MLDYILPEFFVDEKARMSLEPLVQEGAQNGALCHSRSCSPTTGFQNPAFRTDVVRGRVAGDSGRGAGALRSRAPGNARLQQACGQTAARRSLAFAAQPHLHRSSRPRSRALRLGRRRAS</sequence>
<feature type="region of interest" description="Disordered" evidence="1">
    <location>
        <begin position="94"/>
        <end position="119"/>
    </location>
</feature>
<evidence type="ECO:0000313" key="2">
    <source>
        <dbReference type="EMBL" id="KAH8019042.1"/>
    </source>
</evidence>
<dbReference type="EMBL" id="JABSTU010000010">
    <property type="protein sequence ID" value="KAH8019042.1"/>
    <property type="molecule type" value="Genomic_DNA"/>
</dbReference>
<organism evidence="2 3">
    <name type="scientific">Rhipicephalus microplus</name>
    <name type="common">Cattle tick</name>
    <name type="synonym">Boophilus microplus</name>
    <dbReference type="NCBI Taxonomy" id="6941"/>
    <lineage>
        <taxon>Eukaryota</taxon>
        <taxon>Metazoa</taxon>
        <taxon>Ecdysozoa</taxon>
        <taxon>Arthropoda</taxon>
        <taxon>Chelicerata</taxon>
        <taxon>Arachnida</taxon>
        <taxon>Acari</taxon>
        <taxon>Parasitiformes</taxon>
        <taxon>Ixodida</taxon>
        <taxon>Ixodoidea</taxon>
        <taxon>Ixodidae</taxon>
        <taxon>Rhipicephalinae</taxon>
        <taxon>Rhipicephalus</taxon>
        <taxon>Boophilus</taxon>
    </lineage>
</organism>
<dbReference type="AlphaFoldDB" id="A0A9J6DAQ6"/>
<keyword evidence="3" id="KW-1185">Reference proteome</keyword>
<protein>
    <submittedName>
        <fullName evidence="2">Uncharacterized protein</fullName>
    </submittedName>
</protein>
<comment type="caution">
    <text evidence="2">The sequence shown here is derived from an EMBL/GenBank/DDBJ whole genome shotgun (WGS) entry which is preliminary data.</text>
</comment>
<reference evidence="2" key="2">
    <citation type="submission" date="2021-09" db="EMBL/GenBank/DDBJ databases">
        <authorList>
            <person name="Jia N."/>
            <person name="Wang J."/>
            <person name="Shi W."/>
            <person name="Du L."/>
            <person name="Sun Y."/>
            <person name="Zhan W."/>
            <person name="Jiang J."/>
            <person name="Wang Q."/>
            <person name="Zhang B."/>
            <person name="Ji P."/>
            <person name="Sakyi L.B."/>
            <person name="Cui X."/>
            <person name="Yuan T."/>
            <person name="Jiang B."/>
            <person name="Yang W."/>
            <person name="Lam T.T.-Y."/>
            <person name="Chang Q."/>
            <person name="Ding S."/>
            <person name="Wang X."/>
            <person name="Zhu J."/>
            <person name="Ruan X."/>
            <person name="Zhao L."/>
            <person name="Wei J."/>
            <person name="Que T."/>
            <person name="Du C."/>
            <person name="Cheng J."/>
            <person name="Dai P."/>
            <person name="Han X."/>
            <person name="Huang E."/>
            <person name="Gao Y."/>
            <person name="Liu J."/>
            <person name="Shao H."/>
            <person name="Ye R."/>
            <person name="Li L."/>
            <person name="Wei W."/>
            <person name="Wang X."/>
            <person name="Wang C."/>
            <person name="Huo Q."/>
            <person name="Li W."/>
            <person name="Guo W."/>
            <person name="Chen H."/>
            <person name="Chen S."/>
            <person name="Zhou L."/>
            <person name="Zhou L."/>
            <person name="Ni X."/>
            <person name="Tian J."/>
            <person name="Zhou Y."/>
            <person name="Sheng Y."/>
            <person name="Liu T."/>
            <person name="Pan Y."/>
            <person name="Xia L."/>
            <person name="Li J."/>
            <person name="Zhao F."/>
            <person name="Cao W."/>
        </authorList>
    </citation>
    <scope>NUCLEOTIDE SEQUENCE</scope>
    <source>
        <strain evidence="2">Rmic-2018</strain>
        <tissue evidence="2">Larvae</tissue>
    </source>
</reference>
<reference evidence="2" key="1">
    <citation type="journal article" date="2020" name="Cell">
        <title>Large-Scale Comparative Analyses of Tick Genomes Elucidate Their Genetic Diversity and Vector Capacities.</title>
        <authorList>
            <consortium name="Tick Genome and Microbiome Consortium (TIGMIC)"/>
            <person name="Jia N."/>
            <person name="Wang J."/>
            <person name="Shi W."/>
            <person name="Du L."/>
            <person name="Sun Y."/>
            <person name="Zhan W."/>
            <person name="Jiang J.F."/>
            <person name="Wang Q."/>
            <person name="Zhang B."/>
            <person name="Ji P."/>
            <person name="Bell-Sakyi L."/>
            <person name="Cui X.M."/>
            <person name="Yuan T.T."/>
            <person name="Jiang B.G."/>
            <person name="Yang W.F."/>
            <person name="Lam T.T."/>
            <person name="Chang Q.C."/>
            <person name="Ding S.J."/>
            <person name="Wang X.J."/>
            <person name="Zhu J.G."/>
            <person name="Ruan X.D."/>
            <person name="Zhao L."/>
            <person name="Wei J.T."/>
            <person name="Ye R.Z."/>
            <person name="Que T.C."/>
            <person name="Du C.H."/>
            <person name="Zhou Y.H."/>
            <person name="Cheng J.X."/>
            <person name="Dai P.F."/>
            <person name="Guo W.B."/>
            <person name="Han X.H."/>
            <person name="Huang E.J."/>
            <person name="Li L.F."/>
            <person name="Wei W."/>
            <person name="Gao Y.C."/>
            <person name="Liu J.Z."/>
            <person name="Shao H.Z."/>
            <person name="Wang X."/>
            <person name="Wang C.C."/>
            <person name="Yang T.C."/>
            <person name="Huo Q.B."/>
            <person name="Li W."/>
            <person name="Chen H.Y."/>
            <person name="Chen S.E."/>
            <person name="Zhou L.G."/>
            <person name="Ni X.B."/>
            <person name="Tian J.H."/>
            <person name="Sheng Y."/>
            <person name="Liu T."/>
            <person name="Pan Y.S."/>
            <person name="Xia L.Y."/>
            <person name="Li J."/>
            <person name="Zhao F."/>
            <person name="Cao W.C."/>
        </authorList>
    </citation>
    <scope>NUCLEOTIDE SEQUENCE</scope>
    <source>
        <strain evidence="2">Rmic-2018</strain>
    </source>
</reference>
<feature type="region of interest" description="Disordered" evidence="1">
    <location>
        <begin position="60"/>
        <end position="82"/>
    </location>
</feature>
<accession>A0A9J6DAQ6</accession>
<feature type="compositionally biased region" description="Basic residues" evidence="1">
    <location>
        <begin position="99"/>
        <end position="119"/>
    </location>
</feature>
<dbReference type="VEuPathDB" id="VectorBase:LOC119176928"/>
<dbReference type="Proteomes" id="UP000821866">
    <property type="component" value="Chromosome 8"/>
</dbReference>
<proteinExistence type="predicted"/>